<keyword evidence="9" id="KW-1185">Reference proteome</keyword>
<evidence type="ECO:0000256" key="1">
    <source>
        <dbReference type="ARBA" id="ARBA00009437"/>
    </source>
</evidence>
<dbReference type="InterPro" id="IPR036388">
    <property type="entry name" value="WH-like_DNA-bd_sf"/>
</dbReference>
<keyword evidence="4" id="KW-0804">Transcription</keyword>
<evidence type="ECO:0000259" key="7">
    <source>
        <dbReference type="PROSITE" id="PS50931"/>
    </source>
</evidence>
<dbReference type="InterPro" id="IPR036390">
    <property type="entry name" value="WH_DNA-bd_sf"/>
</dbReference>
<dbReference type="InterPro" id="IPR005119">
    <property type="entry name" value="LysR_subst-bd"/>
</dbReference>
<dbReference type="SUPFAM" id="SSF53850">
    <property type="entry name" value="Periplasmic binding protein-like II"/>
    <property type="match status" value="1"/>
</dbReference>
<dbReference type="AlphaFoldDB" id="A0A7D6IC37"/>
<dbReference type="PANTHER" id="PTHR30419:SF31">
    <property type="entry name" value="BLR3139 PROTEIN"/>
    <property type="match status" value="1"/>
</dbReference>
<evidence type="ECO:0000256" key="5">
    <source>
        <dbReference type="ARBA" id="ARBA00040885"/>
    </source>
</evidence>
<dbReference type="InterPro" id="IPR000847">
    <property type="entry name" value="LysR_HTH_N"/>
</dbReference>
<sequence>MLFRQLEYFVAVAEEKHFGRAAAKCHVSQPALSAAIAKLERELDVKLVERGHSFVALTPEGERLLSWARGILRDHDAFKAELRAMRSGIAGTLRLGTIPTASTTSSLVLSGFCSKHPRARVKILSQLSTSELYKRLNAFELDAAIVPVTNDNAPDLEFMPLYEESYALIAPVGMLPGPQLAGSGASSMRWAEAAQLPLALLTTDMRVRQIIDAAFAGAGVTVAPQVETDSVSTLLAQATNGDRACIVPHTWLWTTLMSADLAAVKLTDPVITTPIAVAVDAKGRAPAIARAFVESAKQLRLDEFFARRLGNIFDS</sequence>
<dbReference type="Gene3D" id="1.10.10.10">
    <property type="entry name" value="Winged helix-like DNA-binding domain superfamily/Winged helix DNA-binding domain"/>
    <property type="match status" value="1"/>
</dbReference>
<dbReference type="FunFam" id="1.10.10.10:FF:000001">
    <property type="entry name" value="LysR family transcriptional regulator"/>
    <property type="match status" value="1"/>
</dbReference>
<dbReference type="PANTHER" id="PTHR30419">
    <property type="entry name" value="HTH-TYPE TRANSCRIPTIONAL REGULATOR YBHD"/>
    <property type="match status" value="1"/>
</dbReference>
<keyword evidence="2" id="KW-0805">Transcription regulation</keyword>
<name>A0A7D6IC37_9MYCO</name>
<reference evidence="8" key="1">
    <citation type="submission" date="2020-07" db="EMBL/GenBank/DDBJ databases">
        <title>Description of Mycobacterium gordonae subsp. intergordonae subsp.nov. and Mycobacterium gordonae subsp. gordonae subsp. nov.</title>
        <authorList>
            <person name="Huang H."/>
        </authorList>
    </citation>
    <scope>NUCLEOTIDE SEQUENCE [LARGE SCALE GENOMIC DNA]</scope>
    <source>
        <strain evidence="8">24T</strain>
    </source>
</reference>
<dbReference type="GO" id="GO:0003677">
    <property type="term" value="F:DNA binding"/>
    <property type="evidence" value="ECO:0007669"/>
    <property type="project" value="UniProtKB-KW"/>
</dbReference>
<keyword evidence="3" id="KW-0238">DNA-binding</keyword>
<gene>
    <name evidence="8" type="ORF">H0P51_04645</name>
</gene>
<dbReference type="Pfam" id="PF00126">
    <property type="entry name" value="HTH_1"/>
    <property type="match status" value="1"/>
</dbReference>
<proteinExistence type="inferred from homology"/>
<dbReference type="Pfam" id="PF03466">
    <property type="entry name" value="LysR_substrate"/>
    <property type="match status" value="1"/>
</dbReference>
<reference evidence="8" key="2">
    <citation type="submission" date="2020-07" db="EMBL/GenBank/DDBJ databases">
        <authorList>
            <person name="Yu X."/>
        </authorList>
    </citation>
    <scope>NUCLEOTIDE SEQUENCE [LARGE SCALE GENOMIC DNA]</scope>
    <source>
        <strain evidence="8">24T</strain>
    </source>
</reference>
<dbReference type="GO" id="GO:0005829">
    <property type="term" value="C:cytosol"/>
    <property type="evidence" value="ECO:0007669"/>
    <property type="project" value="TreeGrafter"/>
</dbReference>
<dbReference type="InterPro" id="IPR050950">
    <property type="entry name" value="HTH-type_LysR_regulators"/>
</dbReference>
<evidence type="ECO:0000256" key="6">
    <source>
        <dbReference type="ARBA" id="ARBA00056658"/>
    </source>
</evidence>
<protein>
    <recommendedName>
        <fullName evidence="5">Probable hydrogen peroxide-inducible genes activator</fullName>
    </recommendedName>
</protein>
<dbReference type="PRINTS" id="PR00039">
    <property type="entry name" value="HTHLYSR"/>
</dbReference>
<dbReference type="RefSeq" id="WP_180918743.1">
    <property type="nucleotide sequence ID" value="NZ_CP059165.1"/>
</dbReference>
<evidence type="ECO:0000256" key="3">
    <source>
        <dbReference type="ARBA" id="ARBA00023125"/>
    </source>
</evidence>
<accession>A0A7D6IC37</accession>
<dbReference type="KEGG" id="mgor:H0P51_04645"/>
<dbReference type="CDD" id="cd05466">
    <property type="entry name" value="PBP2_LTTR_substrate"/>
    <property type="match status" value="1"/>
</dbReference>
<evidence type="ECO:0000313" key="9">
    <source>
        <dbReference type="Proteomes" id="UP000510682"/>
    </source>
</evidence>
<evidence type="ECO:0000256" key="2">
    <source>
        <dbReference type="ARBA" id="ARBA00023015"/>
    </source>
</evidence>
<dbReference type="SUPFAM" id="SSF46785">
    <property type="entry name" value="Winged helix' DNA-binding domain"/>
    <property type="match status" value="1"/>
</dbReference>
<feature type="domain" description="HTH lysR-type" evidence="7">
    <location>
        <begin position="1"/>
        <end position="58"/>
    </location>
</feature>
<evidence type="ECO:0000256" key="4">
    <source>
        <dbReference type="ARBA" id="ARBA00023163"/>
    </source>
</evidence>
<dbReference type="EMBL" id="CP059165">
    <property type="protein sequence ID" value="QLL09997.1"/>
    <property type="molecule type" value="Genomic_DNA"/>
</dbReference>
<evidence type="ECO:0000313" key="8">
    <source>
        <dbReference type="EMBL" id="QLL09997.1"/>
    </source>
</evidence>
<dbReference type="PROSITE" id="PS50931">
    <property type="entry name" value="HTH_LYSR"/>
    <property type="match status" value="1"/>
</dbReference>
<dbReference type="Proteomes" id="UP000510682">
    <property type="component" value="Chromosome"/>
</dbReference>
<dbReference type="Gene3D" id="3.40.190.290">
    <property type="match status" value="1"/>
</dbReference>
<comment type="function">
    <text evidence="6">Required for the induction the katG gene for catalase. Involved in the response to hydrogen peroxide.</text>
</comment>
<comment type="similarity">
    <text evidence="1">Belongs to the LysR transcriptional regulatory family.</text>
</comment>
<dbReference type="GO" id="GO:0003700">
    <property type="term" value="F:DNA-binding transcription factor activity"/>
    <property type="evidence" value="ECO:0007669"/>
    <property type="project" value="InterPro"/>
</dbReference>
<organism evidence="8 9">
    <name type="scientific">Mycobacterium vicinigordonae</name>
    <dbReference type="NCBI Taxonomy" id="1719132"/>
    <lineage>
        <taxon>Bacteria</taxon>
        <taxon>Bacillati</taxon>
        <taxon>Actinomycetota</taxon>
        <taxon>Actinomycetes</taxon>
        <taxon>Mycobacteriales</taxon>
        <taxon>Mycobacteriaceae</taxon>
        <taxon>Mycobacterium</taxon>
    </lineage>
</organism>